<comment type="caution">
    <text evidence="1">The sequence shown here is derived from an EMBL/GenBank/DDBJ whole genome shotgun (WGS) entry which is preliminary data.</text>
</comment>
<dbReference type="Proteomes" id="UP001519460">
    <property type="component" value="Unassembled WGS sequence"/>
</dbReference>
<name>A0ABD0JXR1_9CAEN</name>
<organism evidence="1 2">
    <name type="scientific">Batillaria attramentaria</name>
    <dbReference type="NCBI Taxonomy" id="370345"/>
    <lineage>
        <taxon>Eukaryota</taxon>
        <taxon>Metazoa</taxon>
        <taxon>Spiralia</taxon>
        <taxon>Lophotrochozoa</taxon>
        <taxon>Mollusca</taxon>
        <taxon>Gastropoda</taxon>
        <taxon>Caenogastropoda</taxon>
        <taxon>Sorbeoconcha</taxon>
        <taxon>Cerithioidea</taxon>
        <taxon>Batillariidae</taxon>
        <taxon>Batillaria</taxon>
    </lineage>
</organism>
<dbReference type="EMBL" id="JACVVK020000294">
    <property type="protein sequence ID" value="KAK7479842.1"/>
    <property type="molecule type" value="Genomic_DNA"/>
</dbReference>
<reference evidence="1 2" key="1">
    <citation type="journal article" date="2023" name="Sci. Data">
        <title>Genome assembly of the Korean intertidal mud-creeper Batillaria attramentaria.</title>
        <authorList>
            <person name="Patra A.K."/>
            <person name="Ho P.T."/>
            <person name="Jun S."/>
            <person name="Lee S.J."/>
            <person name="Kim Y."/>
            <person name="Won Y.J."/>
        </authorList>
    </citation>
    <scope>NUCLEOTIDE SEQUENCE [LARGE SCALE GENOMIC DNA]</scope>
    <source>
        <strain evidence="1">Wonlab-2016</strain>
    </source>
</reference>
<evidence type="ECO:0000313" key="1">
    <source>
        <dbReference type="EMBL" id="KAK7479842.1"/>
    </source>
</evidence>
<accession>A0ABD0JXR1</accession>
<proteinExistence type="predicted"/>
<dbReference type="AlphaFoldDB" id="A0ABD0JXR1"/>
<evidence type="ECO:0000313" key="2">
    <source>
        <dbReference type="Proteomes" id="UP001519460"/>
    </source>
</evidence>
<sequence>MPTNYNSTLTVFDLEDGETYEPTVQLGQFHFMLFQNESPYRDQTVSVAALRVECIFSEFCTCNSPLRTRPYVCCSPESLVHVDRGHYWTERAASLSGKSHRELFNSNLSKAYNRLQRNARLQDTKF</sequence>
<keyword evidence="2" id="KW-1185">Reference proteome</keyword>
<gene>
    <name evidence="1" type="ORF">BaRGS_00028922</name>
</gene>
<protein>
    <submittedName>
        <fullName evidence="1">Uncharacterized protein</fullName>
    </submittedName>
</protein>